<dbReference type="AlphaFoldDB" id="A0A655CHE9"/>
<reference evidence="1 2" key="1">
    <citation type="submission" date="2015-03" db="EMBL/GenBank/DDBJ databases">
        <authorList>
            <consortium name="Pathogen Informatics"/>
        </authorList>
    </citation>
    <scope>NUCLEOTIDE SEQUENCE [LARGE SCALE GENOMIC DNA]</scope>
    <source>
        <strain evidence="1 2">A1104</strain>
    </source>
</reference>
<proteinExistence type="predicted"/>
<evidence type="ECO:0000313" key="2">
    <source>
        <dbReference type="Proteomes" id="UP000041314"/>
    </source>
</evidence>
<protein>
    <submittedName>
        <fullName evidence="1">Uncharacterized protein</fullName>
    </submittedName>
</protein>
<evidence type="ECO:0000313" key="1">
    <source>
        <dbReference type="EMBL" id="CNU14684.1"/>
    </source>
</evidence>
<dbReference type="Proteomes" id="UP000041314">
    <property type="component" value="Unassembled WGS sequence"/>
</dbReference>
<name>A0A655CHE9_SALET</name>
<dbReference type="EMBL" id="CQPA01000012">
    <property type="protein sequence ID" value="CNU14684.1"/>
    <property type="molecule type" value="Genomic_DNA"/>
</dbReference>
<sequence length="183" mass="20959">MLWFFLLFINKRQRFQVIVEHLAFFVRQLQERVVQVIHVVVCVLVTHLFHAMFHGGTARAGGQVQLYLVQTDGLWRHDFIVFAVLEDAILVDAGRVGKSAAADNRFVGRDRHVTDLADGLAGAPDFVVIDVGVYVHDVFAHFNRHDHFFQCAVTGTFSDTVHRAFNLTRARIYCRQRVAYCYP</sequence>
<gene>
    <name evidence="1" type="ORF">ERS008198_02036</name>
</gene>
<accession>A0A655CHE9</accession>
<organism evidence="1 2">
    <name type="scientific">Salmonella enterica subsp. enterica serovar Bovismorbificans</name>
    <dbReference type="NCBI Taxonomy" id="58097"/>
    <lineage>
        <taxon>Bacteria</taxon>
        <taxon>Pseudomonadati</taxon>
        <taxon>Pseudomonadota</taxon>
        <taxon>Gammaproteobacteria</taxon>
        <taxon>Enterobacterales</taxon>
        <taxon>Enterobacteriaceae</taxon>
        <taxon>Salmonella</taxon>
    </lineage>
</organism>